<gene>
    <name evidence="1" type="primary">yrfG</name>
    <name evidence="1" type="ORF">WNY58_12075</name>
</gene>
<dbReference type="SFLD" id="SFLDS00003">
    <property type="entry name" value="Haloacid_Dehalogenase"/>
    <property type="match status" value="1"/>
</dbReference>
<dbReference type="InterPro" id="IPR023214">
    <property type="entry name" value="HAD_sf"/>
</dbReference>
<dbReference type="Pfam" id="PF00702">
    <property type="entry name" value="Hydrolase"/>
    <property type="match status" value="1"/>
</dbReference>
<dbReference type="GO" id="GO:0008253">
    <property type="term" value="F:5'-nucleotidase activity"/>
    <property type="evidence" value="ECO:0007669"/>
    <property type="project" value="UniProtKB-EC"/>
</dbReference>
<dbReference type="PANTHER" id="PTHR43434:SF3">
    <property type="entry name" value="GMP_IMP NUCLEOTIDASE YRFG"/>
    <property type="match status" value="1"/>
</dbReference>
<dbReference type="InterPro" id="IPR036412">
    <property type="entry name" value="HAD-like_sf"/>
</dbReference>
<dbReference type="RefSeq" id="WP_342854647.1">
    <property type="nucleotide sequence ID" value="NZ_JBBMRA010000011.1"/>
</dbReference>
<dbReference type="SUPFAM" id="SSF56784">
    <property type="entry name" value="HAD-like"/>
    <property type="match status" value="1"/>
</dbReference>
<dbReference type="InterPro" id="IPR050155">
    <property type="entry name" value="HAD-like_hydrolase_sf"/>
</dbReference>
<dbReference type="CDD" id="cd01427">
    <property type="entry name" value="HAD_like"/>
    <property type="match status" value="1"/>
</dbReference>
<evidence type="ECO:0000313" key="2">
    <source>
        <dbReference type="Proteomes" id="UP001449225"/>
    </source>
</evidence>
<keyword evidence="2" id="KW-1185">Reference proteome</keyword>
<dbReference type="Gene3D" id="3.40.50.1000">
    <property type="entry name" value="HAD superfamily/HAD-like"/>
    <property type="match status" value="1"/>
</dbReference>
<sequence>MFDWQNIDTVLLDMDGTLLDLHFDTFFWLEHLPLRYAQIHAMKVDEARQWLHERIIEEQGSLNWYCLDYWTRELNVPVAELKREVAAKIAFRPHVEDFLLALKQQGIRTVIVTNAHQDSLSLKAETTNLDQLVDHVICSHDFGLAKETFGFWDKLQEVEAFDKERTLLVDDSFAVLESAKTYGIRYLLSIFQPDSQQPKREIEGFLAIDHFNEITPK</sequence>
<accession>A0ABU9TTW6</accession>
<protein>
    <submittedName>
        <fullName evidence="1">GMP/IMP nucleotidase</fullName>
        <ecNumber evidence="1">3.1.3.5</ecNumber>
    </submittedName>
</protein>
<dbReference type="NCBIfam" id="TIGR01509">
    <property type="entry name" value="HAD-SF-IA-v3"/>
    <property type="match status" value="1"/>
</dbReference>
<dbReference type="NCBIfam" id="NF011564">
    <property type="entry name" value="PRK14988.1"/>
    <property type="match status" value="1"/>
</dbReference>
<name>A0ABU9TTW6_9GAMM</name>
<proteinExistence type="predicted"/>
<dbReference type="EC" id="3.1.3.5" evidence="1"/>
<dbReference type="SFLD" id="SFLDG01129">
    <property type="entry name" value="C1.5:_HAD__Beta-PGM__Phosphata"/>
    <property type="match status" value="1"/>
</dbReference>
<dbReference type="EMBL" id="JBBMRA010000011">
    <property type="protein sequence ID" value="MEM5537130.1"/>
    <property type="molecule type" value="Genomic_DNA"/>
</dbReference>
<keyword evidence="1" id="KW-0378">Hydrolase</keyword>
<organism evidence="1 2">
    <name type="scientific">Neptuniibacter pectenicola</name>
    <dbReference type="NCBI Taxonomy" id="1806669"/>
    <lineage>
        <taxon>Bacteria</taxon>
        <taxon>Pseudomonadati</taxon>
        <taxon>Pseudomonadota</taxon>
        <taxon>Gammaproteobacteria</taxon>
        <taxon>Oceanospirillales</taxon>
        <taxon>Oceanospirillaceae</taxon>
        <taxon>Neptuniibacter</taxon>
    </lineage>
</organism>
<dbReference type="PANTHER" id="PTHR43434">
    <property type="entry name" value="PHOSPHOGLYCOLATE PHOSPHATASE"/>
    <property type="match status" value="1"/>
</dbReference>
<reference evidence="1 2" key="1">
    <citation type="submission" date="2024-03" db="EMBL/GenBank/DDBJ databases">
        <title>Community enrichment and isolation of bacterial strains for fucoidan degradation.</title>
        <authorList>
            <person name="Sichert A."/>
        </authorList>
    </citation>
    <scope>NUCLEOTIDE SEQUENCE [LARGE SCALE GENOMIC DNA]</scope>
    <source>
        <strain evidence="1 2">AS76</strain>
    </source>
</reference>
<comment type="caution">
    <text evidence="1">The sequence shown here is derived from an EMBL/GenBank/DDBJ whole genome shotgun (WGS) entry which is preliminary data.</text>
</comment>
<evidence type="ECO:0000313" key="1">
    <source>
        <dbReference type="EMBL" id="MEM5537130.1"/>
    </source>
</evidence>
<dbReference type="InterPro" id="IPR006439">
    <property type="entry name" value="HAD-SF_hydro_IA"/>
</dbReference>
<dbReference type="Proteomes" id="UP001449225">
    <property type="component" value="Unassembled WGS sequence"/>
</dbReference>